<dbReference type="InParanoid" id="A0CJC3"/>
<dbReference type="GO" id="GO:0004725">
    <property type="term" value="F:protein tyrosine phosphatase activity"/>
    <property type="evidence" value="ECO:0000318"/>
    <property type="project" value="GO_Central"/>
</dbReference>
<dbReference type="SUPFAM" id="SSF52799">
    <property type="entry name" value="(Phosphotyrosine protein) phosphatases II"/>
    <property type="match status" value="1"/>
</dbReference>
<dbReference type="Proteomes" id="UP000000600">
    <property type="component" value="Unassembled WGS sequence"/>
</dbReference>
<dbReference type="KEGG" id="ptm:GSPATT00000601001"/>
<dbReference type="InterPro" id="IPR000340">
    <property type="entry name" value="Dual-sp_phosphatase_cat-dom"/>
</dbReference>
<dbReference type="EMBL" id="CT868096">
    <property type="protein sequence ID" value="CAK70890.1"/>
    <property type="molecule type" value="Genomic_DNA"/>
</dbReference>
<dbReference type="PROSITE" id="PS50056">
    <property type="entry name" value="TYR_PHOSPHATASE_2"/>
    <property type="match status" value="1"/>
</dbReference>
<dbReference type="GO" id="GO:0004722">
    <property type="term" value="F:protein serine/threonine phosphatase activity"/>
    <property type="evidence" value="ECO:0007669"/>
    <property type="project" value="UniProtKB-EC"/>
</dbReference>
<organism evidence="8 9">
    <name type="scientific">Paramecium tetraurelia</name>
    <dbReference type="NCBI Taxonomy" id="5888"/>
    <lineage>
        <taxon>Eukaryota</taxon>
        <taxon>Sar</taxon>
        <taxon>Alveolata</taxon>
        <taxon>Ciliophora</taxon>
        <taxon>Intramacronucleata</taxon>
        <taxon>Oligohymenophorea</taxon>
        <taxon>Peniculida</taxon>
        <taxon>Parameciidae</taxon>
        <taxon>Paramecium</taxon>
    </lineage>
</organism>
<dbReference type="Pfam" id="PF00782">
    <property type="entry name" value="DSPc"/>
    <property type="match status" value="1"/>
</dbReference>
<dbReference type="STRING" id="5888.A0CJC3"/>
<accession>A0CJC3</accession>
<keyword evidence="3" id="KW-0904">Protein phosphatase</keyword>
<proteinExistence type="inferred from homology"/>
<evidence type="ECO:0000256" key="3">
    <source>
        <dbReference type="ARBA" id="ARBA00022912"/>
    </source>
</evidence>
<evidence type="ECO:0000313" key="9">
    <source>
        <dbReference type="Proteomes" id="UP000000600"/>
    </source>
</evidence>
<evidence type="ECO:0000256" key="2">
    <source>
        <dbReference type="ARBA" id="ARBA00022801"/>
    </source>
</evidence>
<dbReference type="eggNOG" id="KOG1716">
    <property type="taxonomic scope" value="Eukaryota"/>
</dbReference>
<dbReference type="PROSITE" id="PS50054">
    <property type="entry name" value="TYR_PHOSPHATASE_DUAL"/>
    <property type="match status" value="1"/>
</dbReference>
<evidence type="ECO:0000259" key="7">
    <source>
        <dbReference type="PROSITE" id="PS50056"/>
    </source>
</evidence>
<dbReference type="CDD" id="cd14498">
    <property type="entry name" value="DSP"/>
    <property type="match status" value="1"/>
</dbReference>
<keyword evidence="9" id="KW-1185">Reference proteome</keyword>
<dbReference type="OMA" id="VNHYVIE"/>
<dbReference type="RefSeq" id="XP_001438287.1">
    <property type="nucleotide sequence ID" value="XM_001438250.1"/>
</dbReference>
<evidence type="ECO:0000313" key="8">
    <source>
        <dbReference type="EMBL" id="CAK70890.1"/>
    </source>
</evidence>
<dbReference type="Gene3D" id="3.90.190.10">
    <property type="entry name" value="Protein tyrosine phosphatase superfamily"/>
    <property type="match status" value="1"/>
</dbReference>
<name>A0CJC3_PARTE</name>
<comment type="catalytic activity">
    <reaction evidence="4">
        <text>O-phospho-L-seryl-[protein] + H2O = L-seryl-[protein] + phosphate</text>
        <dbReference type="Rhea" id="RHEA:20629"/>
        <dbReference type="Rhea" id="RHEA-COMP:9863"/>
        <dbReference type="Rhea" id="RHEA-COMP:11604"/>
        <dbReference type="ChEBI" id="CHEBI:15377"/>
        <dbReference type="ChEBI" id="CHEBI:29999"/>
        <dbReference type="ChEBI" id="CHEBI:43474"/>
        <dbReference type="ChEBI" id="CHEBI:83421"/>
        <dbReference type="EC" id="3.1.3.16"/>
    </reaction>
</comment>
<feature type="domain" description="Tyrosine-protein phosphatase" evidence="6">
    <location>
        <begin position="17"/>
        <end position="154"/>
    </location>
</feature>
<feature type="domain" description="Tyrosine specific protein phosphatases" evidence="7">
    <location>
        <begin position="77"/>
        <end position="133"/>
    </location>
</feature>
<dbReference type="InterPro" id="IPR029021">
    <property type="entry name" value="Prot-tyrosine_phosphatase-like"/>
</dbReference>
<comment type="similarity">
    <text evidence="1">Belongs to the protein-tyrosine phosphatase family. Non-receptor class dual specificity subfamily.</text>
</comment>
<dbReference type="InterPro" id="IPR020422">
    <property type="entry name" value="TYR_PHOSPHATASE_DUAL_dom"/>
</dbReference>
<comment type="catalytic activity">
    <reaction evidence="5">
        <text>O-phospho-L-threonyl-[protein] + H2O = L-threonyl-[protein] + phosphate</text>
        <dbReference type="Rhea" id="RHEA:47004"/>
        <dbReference type="Rhea" id="RHEA-COMP:11060"/>
        <dbReference type="Rhea" id="RHEA-COMP:11605"/>
        <dbReference type="ChEBI" id="CHEBI:15377"/>
        <dbReference type="ChEBI" id="CHEBI:30013"/>
        <dbReference type="ChEBI" id="CHEBI:43474"/>
        <dbReference type="ChEBI" id="CHEBI:61977"/>
        <dbReference type="EC" id="3.1.3.16"/>
    </reaction>
</comment>
<dbReference type="InterPro" id="IPR000387">
    <property type="entry name" value="Tyr_Pase_dom"/>
</dbReference>
<dbReference type="PANTHER" id="PTHR45948:SF2">
    <property type="entry name" value="DUAL SPECIFICITY PROTEIN PHOSPHATASE"/>
    <property type="match status" value="1"/>
</dbReference>
<dbReference type="HOGENOM" id="CLU_027074_11_8_1"/>
<reference evidence="8 9" key="1">
    <citation type="journal article" date="2006" name="Nature">
        <title>Global trends of whole-genome duplications revealed by the ciliate Paramecium tetraurelia.</title>
        <authorList>
            <consortium name="Genoscope"/>
            <person name="Aury J.-M."/>
            <person name="Jaillon O."/>
            <person name="Duret L."/>
            <person name="Noel B."/>
            <person name="Jubin C."/>
            <person name="Porcel B.M."/>
            <person name="Segurens B."/>
            <person name="Daubin V."/>
            <person name="Anthouard V."/>
            <person name="Aiach N."/>
            <person name="Arnaiz O."/>
            <person name="Billaut A."/>
            <person name="Beisson J."/>
            <person name="Blanc I."/>
            <person name="Bouhouche K."/>
            <person name="Camara F."/>
            <person name="Duharcourt S."/>
            <person name="Guigo R."/>
            <person name="Gogendeau D."/>
            <person name="Katinka M."/>
            <person name="Keller A.-M."/>
            <person name="Kissmehl R."/>
            <person name="Klotz C."/>
            <person name="Koll F."/>
            <person name="Le Moue A."/>
            <person name="Lepere C."/>
            <person name="Malinsky S."/>
            <person name="Nowacki M."/>
            <person name="Nowak J.K."/>
            <person name="Plattner H."/>
            <person name="Poulain J."/>
            <person name="Ruiz F."/>
            <person name="Serrano V."/>
            <person name="Zagulski M."/>
            <person name="Dessen P."/>
            <person name="Betermier M."/>
            <person name="Weissenbach J."/>
            <person name="Scarpelli C."/>
            <person name="Schachter V."/>
            <person name="Sperling L."/>
            <person name="Meyer E."/>
            <person name="Cohen J."/>
            <person name="Wincker P."/>
        </authorList>
    </citation>
    <scope>NUCLEOTIDE SEQUENCE [LARGE SCALE GENOMIC DNA]</scope>
    <source>
        <strain evidence="8 9">Stock d4-2</strain>
    </source>
</reference>
<protein>
    <recommendedName>
        <fullName evidence="10">Protein-serine/threonine phosphatase</fullName>
    </recommendedName>
</protein>
<evidence type="ECO:0000256" key="4">
    <source>
        <dbReference type="ARBA" id="ARBA00047761"/>
    </source>
</evidence>
<dbReference type="FunFam" id="3.90.190.10:FF:000193">
    <property type="entry name" value="Uncharacterized protein"/>
    <property type="match status" value="1"/>
</dbReference>
<dbReference type="SMART" id="SM00195">
    <property type="entry name" value="DSPc"/>
    <property type="match status" value="1"/>
</dbReference>
<dbReference type="GeneID" id="5024073"/>
<dbReference type="PROSITE" id="PS00383">
    <property type="entry name" value="TYR_PHOSPHATASE_1"/>
    <property type="match status" value="1"/>
</dbReference>
<keyword evidence="2" id="KW-0378">Hydrolase</keyword>
<evidence type="ECO:0000256" key="5">
    <source>
        <dbReference type="ARBA" id="ARBA00048336"/>
    </source>
</evidence>
<sequence length="154" mass="17611">MLNQEVIKQNCSLILKGETQEKGNLYLGNLNSIEEENLKSKSIKAVITAARGVNTTIKNVNHYVIEADDDENFQIIQHFQKAIKFIEQNLKSTNVLVHCFAGVSRSATIVCAYLMKIEKKDSDTILEKMKAIRHQVYPNEGFRNQLKLFEKKIL</sequence>
<evidence type="ECO:0008006" key="10">
    <source>
        <dbReference type="Google" id="ProtNLM"/>
    </source>
</evidence>
<dbReference type="InterPro" id="IPR016130">
    <property type="entry name" value="Tyr_Pase_AS"/>
</dbReference>
<evidence type="ECO:0000256" key="1">
    <source>
        <dbReference type="ARBA" id="ARBA00008601"/>
    </source>
</evidence>
<dbReference type="OrthoDB" id="10252009at2759"/>
<dbReference type="GO" id="GO:0007165">
    <property type="term" value="P:signal transduction"/>
    <property type="evidence" value="ECO:0000318"/>
    <property type="project" value="GO_Central"/>
</dbReference>
<gene>
    <name evidence="8" type="ORF">GSPATT00000601001</name>
</gene>
<dbReference type="AlphaFoldDB" id="A0CJC3"/>
<evidence type="ECO:0000259" key="6">
    <source>
        <dbReference type="PROSITE" id="PS50054"/>
    </source>
</evidence>
<dbReference type="PANTHER" id="PTHR45948">
    <property type="entry name" value="DUAL SPECIFICITY PROTEIN PHOSPHATASE DDB_G0269404-RELATED"/>
    <property type="match status" value="1"/>
</dbReference>
<dbReference type="GO" id="GO:0005829">
    <property type="term" value="C:cytosol"/>
    <property type="evidence" value="ECO:0000318"/>
    <property type="project" value="GO_Central"/>
</dbReference>